<dbReference type="Proteomes" id="UP000242254">
    <property type="component" value="Unassembled WGS sequence"/>
</dbReference>
<dbReference type="RefSeq" id="XP_023469728.1">
    <property type="nucleotide sequence ID" value="XM_023615411.1"/>
</dbReference>
<reference evidence="1 2" key="1">
    <citation type="journal article" date="2016" name="Proc. Natl. Acad. Sci. U.S.A.">
        <title>Lipid metabolic changes in an early divergent fungus govern the establishment of a mutualistic symbiosis with endobacteria.</title>
        <authorList>
            <person name="Lastovetsky O.A."/>
            <person name="Gaspar M.L."/>
            <person name="Mondo S.J."/>
            <person name="LaButti K.M."/>
            <person name="Sandor L."/>
            <person name="Grigoriev I.V."/>
            <person name="Henry S.A."/>
            <person name="Pawlowska T.E."/>
        </authorList>
    </citation>
    <scope>NUCLEOTIDE SEQUENCE [LARGE SCALE GENOMIC DNA]</scope>
    <source>
        <strain evidence="1 2">ATCC 52813</strain>
    </source>
</reference>
<sequence>MYLVCQDFLLVAIFCKNALDSQSMVRILGLQAVGRTIAFYVLALPTSGLYVMYEITKVQISDLLQNLSKLIIDISDLLLVLNVYDRVCIPSASPKPFNDIARQSAAPSWTSCLQ</sequence>
<protein>
    <submittedName>
        <fullName evidence="1">Uncharacterized protein</fullName>
    </submittedName>
</protein>
<organism evidence="1 2">
    <name type="scientific">Rhizopus microsporus ATCC 52813</name>
    <dbReference type="NCBI Taxonomy" id="1340429"/>
    <lineage>
        <taxon>Eukaryota</taxon>
        <taxon>Fungi</taxon>
        <taxon>Fungi incertae sedis</taxon>
        <taxon>Mucoromycota</taxon>
        <taxon>Mucoromycotina</taxon>
        <taxon>Mucoromycetes</taxon>
        <taxon>Mucorales</taxon>
        <taxon>Mucorineae</taxon>
        <taxon>Rhizopodaceae</taxon>
        <taxon>Rhizopus</taxon>
    </lineage>
</organism>
<dbReference type="AlphaFoldDB" id="A0A2G4T4T8"/>
<evidence type="ECO:0000313" key="2">
    <source>
        <dbReference type="Proteomes" id="UP000242254"/>
    </source>
</evidence>
<evidence type="ECO:0000313" key="1">
    <source>
        <dbReference type="EMBL" id="PHZ16020.1"/>
    </source>
</evidence>
<accession>A0A2G4T4T8</accession>
<dbReference type="EMBL" id="KZ303843">
    <property type="protein sequence ID" value="PHZ16020.1"/>
    <property type="molecule type" value="Genomic_DNA"/>
</dbReference>
<keyword evidence="2" id="KW-1185">Reference proteome</keyword>
<dbReference type="GeneID" id="35446399"/>
<name>A0A2G4T4T8_RHIZD</name>
<proteinExistence type="predicted"/>
<gene>
    <name evidence="1" type="ORF">RHIMIDRAFT_56068</name>
</gene>